<gene>
    <name evidence="1" type="ORF">IPN75_16840</name>
</gene>
<reference evidence="1" key="1">
    <citation type="submission" date="2020-10" db="EMBL/GenBank/DDBJ databases">
        <title>Connecting structure to function with the recovery of over 1000 high-quality activated sludge metagenome-assembled genomes encoding full-length rRNA genes using long-read sequencing.</title>
        <authorList>
            <person name="Singleton C.M."/>
            <person name="Petriglieri F."/>
            <person name="Kristensen J.M."/>
            <person name="Kirkegaard R.H."/>
            <person name="Michaelsen T.Y."/>
            <person name="Andersen M.H."/>
            <person name="Karst S.M."/>
            <person name="Dueholm M.S."/>
            <person name="Nielsen P.H."/>
            <person name="Albertsen M."/>
        </authorList>
    </citation>
    <scope>NUCLEOTIDE SEQUENCE</scope>
    <source>
        <strain evidence="1">OdNE_18-Q3-R46-58_BAT3C.305</strain>
    </source>
</reference>
<organism evidence="1 2">
    <name type="scientific">Candidatus Dechloromonas phosphorivorans</name>
    <dbReference type="NCBI Taxonomy" id="2899244"/>
    <lineage>
        <taxon>Bacteria</taxon>
        <taxon>Pseudomonadati</taxon>
        <taxon>Pseudomonadota</taxon>
        <taxon>Betaproteobacteria</taxon>
        <taxon>Rhodocyclales</taxon>
        <taxon>Azonexaceae</taxon>
        <taxon>Dechloromonas</taxon>
    </lineage>
</organism>
<evidence type="ECO:0000313" key="2">
    <source>
        <dbReference type="Proteomes" id="UP000808146"/>
    </source>
</evidence>
<protein>
    <submittedName>
        <fullName evidence="1">Uncharacterized protein</fullName>
    </submittedName>
</protein>
<name>A0A9D7LPL7_9RHOO</name>
<accession>A0A9D7LPL7</accession>
<sequence>MPNITAVRFIEDDLDLARITELVQAGEEDLGPLLAISACEHFPPRRLTCFTHEDKETPAGVLELRLCSGGAVPAVPGKTLLCVGRCFVAGSKQTVAAFR</sequence>
<comment type="caution">
    <text evidence="1">The sequence shown here is derived from an EMBL/GenBank/DDBJ whole genome shotgun (WGS) entry which is preliminary data.</text>
</comment>
<dbReference type="EMBL" id="JADKBR010000020">
    <property type="protein sequence ID" value="MBK8891926.1"/>
    <property type="molecule type" value="Genomic_DNA"/>
</dbReference>
<dbReference type="Proteomes" id="UP000808146">
    <property type="component" value="Unassembled WGS sequence"/>
</dbReference>
<dbReference type="AlphaFoldDB" id="A0A9D7LPL7"/>
<proteinExistence type="predicted"/>
<evidence type="ECO:0000313" key="1">
    <source>
        <dbReference type="EMBL" id="MBK8891926.1"/>
    </source>
</evidence>